<dbReference type="EMBL" id="AP028920">
    <property type="protein sequence ID" value="BET01067.1"/>
    <property type="molecule type" value="Genomic_DNA"/>
</dbReference>
<evidence type="ECO:0000256" key="1">
    <source>
        <dbReference type="SAM" id="Phobius"/>
    </source>
</evidence>
<evidence type="ECO:0000313" key="2">
    <source>
        <dbReference type="EMBL" id="BET01067.1"/>
    </source>
</evidence>
<accession>A0ABN7B9J9</accession>
<protein>
    <recommendedName>
        <fullName evidence="4">Lysosomal-associated transmembrane protein 4B</fullName>
    </recommendedName>
</protein>
<feature type="transmembrane region" description="Helical" evidence="1">
    <location>
        <begin position="123"/>
        <end position="142"/>
    </location>
</feature>
<keyword evidence="1" id="KW-0472">Membrane</keyword>
<evidence type="ECO:0000313" key="3">
    <source>
        <dbReference type="Proteomes" id="UP001307889"/>
    </source>
</evidence>
<organism evidence="2 3">
    <name type="scientific">Nesidiocoris tenuis</name>
    <dbReference type="NCBI Taxonomy" id="355587"/>
    <lineage>
        <taxon>Eukaryota</taxon>
        <taxon>Metazoa</taxon>
        <taxon>Ecdysozoa</taxon>
        <taxon>Arthropoda</taxon>
        <taxon>Hexapoda</taxon>
        <taxon>Insecta</taxon>
        <taxon>Pterygota</taxon>
        <taxon>Neoptera</taxon>
        <taxon>Paraneoptera</taxon>
        <taxon>Hemiptera</taxon>
        <taxon>Heteroptera</taxon>
        <taxon>Panheteroptera</taxon>
        <taxon>Cimicomorpha</taxon>
        <taxon>Miridae</taxon>
        <taxon>Dicyphina</taxon>
        <taxon>Nesidiocoris</taxon>
    </lineage>
</organism>
<proteinExistence type="predicted"/>
<dbReference type="Proteomes" id="UP001307889">
    <property type="component" value="Chromosome 12"/>
</dbReference>
<gene>
    <name evidence="2" type="ORF">NTJ_13882</name>
</gene>
<keyword evidence="1" id="KW-0812">Transmembrane</keyword>
<keyword evidence="3" id="KW-1185">Reference proteome</keyword>
<keyword evidence="1" id="KW-1133">Transmembrane helix</keyword>
<feature type="transmembrane region" description="Helical" evidence="1">
    <location>
        <begin position="21"/>
        <end position="44"/>
    </location>
</feature>
<feature type="transmembrane region" description="Helical" evidence="1">
    <location>
        <begin position="76"/>
        <end position="102"/>
    </location>
</feature>
<reference evidence="2 3" key="1">
    <citation type="submission" date="2023-09" db="EMBL/GenBank/DDBJ databases">
        <title>Nesidiocoris tenuis whole genome shotgun sequence.</title>
        <authorList>
            <person name="Shibata T."/>
            <person name="Shimoda M."/>
            <person name="Kobayashi T."/>
            <person name="Uehara T."/>
        </authorList>
    </citation>
    <scope>NUCLEOTIDE SEQUENCE [LARGE SCALE GENOMIC DNA]</scope>
    <source>
        <strain evidence="2 3">Japan</strain>
    </source>
</reference>
<sequence length="190" mass="21139">MPAIKKCFCCSLETGTKIIGYMQVIFGTILVIAVLIYMSMLVYLKNEVVILTKLNSEAMNATEADVDEEVASQKIAFAYVMLALIIILVYVLFSALMGALLLAGVYKRKLNYVKWWIRIKTSLILIATGWLLLQLLLLLYGMDANLTKSILSLVYDGCLVLVVNSYYDEESEKPSIEFLGGDGLPPPAYC</sequence>
<evidence type="ECO:0008006" key="4">
    <source>
        <dbReference type="Google" id="ProtNLM"/>
    </source>
</evidence>
<name>A0ABN7B9J9_9HEMI</name>